<keyword evidence="4" id="KW-0804">Transcription</keyword>
<dbReference type="SMART" id="SM00774">
    <property type="entry name" value="WRKY"/>
    <property type="match status" value="1"/>
</dbReference>
<feature type="region of interest" description="Disordered" evidence="6">
    <location>
        <begin position="395"/>
        <end position="554"/>
    </location>
</feature>
<evidence type="ECO:0000256" key="6">
    <source>
        <dbReference type="SAM" id="MobiDB-lite"/>
    </source>
</evidence>
<organism evidence="8 9">
    <name type="scientific">Chlamydomonas eustigma</name>
    <dbReference type="NCBI Taxonomy" id="1157962"/>
    <lineage>
        <taxon>Eukaryota</taxon>
        <taxon>Viridiplantae</taxon>
        <taxon>Chlorophyta</taxon>
        <taxon>core chlorophytes</taxon>
        <taxon>Chlorophyceae</taxon>
        <taxon>CS clade</taxon>
        <taxon>Chlamydomonadales</taxon>
        <taxon>Chlamydomonadaceae</taxon>
        <taxon>Chlamydomonas</taxon>
    </lineage>
</organism>
<evidence type="ECO:0000256" key="1">
    <source>
        <dbReference type="ARBA" id="ARBA00004123"/>
    </source>
</evidence>
<dbReference type="Proteomes" id="UP000232323">
    <property type="component" value="Unassembled WGS sequence"/>
</dbReference>
<feature type="compositionally biased region" description="Basic and acidic residues" evidence="6">
    <location>
        <begin position="151"/>
        <end position="169"/>
    </location>
</feature>
<feature type="compositionally biased region" description="Polar residues" evidence="6">
    <location>
        <begin position="139"/>
        <end position="149"/>
    </location>
</feature>
<keyword evidence="9" id="KW-1185">Reference proteome</keyword>
<gene>
    <name evidence="8" type="ORF">CEUSTIGMA_g974.t1</name>
</gene>
<name>A0A250WS76_9CHLO</name>
<keyword evidence="5" id="KW-0539">Nucleus</keyword>
<keyword evidence="2" id="KW-0805">Transcription regulation</keyword>
<keyword evidence="3" id="KW-0238">DNA-binding</keyword>
<evidence type="ECO:0000256" key="5">
    <source>
        <dbReference type="ARBA" id="ARBA00023242"/>
    </source>
</evidence>
<evidence type="ECO:0000256" key="3">
    <source>
        <dbReference type="ARBA" id="ARBA00023125"/>
    </source>
</evidence>
<dbReference type="GO" id="GO:0005634">
    <property type="term" value="C:nucleus"/>
    <property type="evidence" value="ECO:0007669"/>
    <property type="project" value="UniProtKB-SubCell"/>
</dbReference>
<dbReference type="GO" id="GO:0003700">
    <property type="term" value="F:DNA-binding transcription factor activity"/>
    <property type="evidence" value="ECO:0007669"/>
    <property type="project" value="InterPro"/>
</dbReference>
<dbReference type="SUPFAM" id="SSF118290">
    <property type="entry name" value="WRKY DNA-binding domain"/>
    <property type="match status" value="1"/>
</dbReference>
<dbReference type="InterPro" id="IPR003657">
    <property type="entry name" value="WRKY_dom"/>
</dbReference>
<evidence type="ECO:0000259" key="7">
    <source>
        <dbReference type="PROSITE" id="PS50811"/>
    </source>
</evidence>
<evidence type="ECO:0000256" key="2">
    <source>
        <dbReference type="ARBA" id="ARBA00023015"/>
    </source>
</evidence>
<proteinExistence type="predicted"/>
<sequence>MVKEGDQLYKSTLMRDRHEVVQVVSTSSRLNAKNPTGHQKGGGVPFNIKAFSAIWQQEDCILNALVAGSATTGGLPETGAQPPCHAVSTSYQRHAPPINLTGQTLIMNQQASLANSLTTKDASRKKLTDAQALRHAACSTASVAPSSQHPQKREVLPALKVTERPGSKQEHRKHSRRRQEENGEHRSGWKSARSHTCVDLSSVSQLPLKREGEGPNCSLPSTESAVQVECTIHAGHAWSHHHAVGLPNSLSIHTQLGKMTSLPSAAAGHGRNHHRKPTAVSRVLPLHAISQHAIHLCDENLSRMGTSSSLGKAGEVAEPGECGKTLQPRLKGSSLQSVLDLQIKRPRGRPLGWRKAIGGEATSLSCVNDKLGSSLVKSTALEDCHTGAEFMELPSERQRGSFVRTPSSVRGSEVEGSGHHSTTTVGCKLQGGIPSRSGKVGRPHLADRPSSSQQGTAEMRGAGPPLLRHSDSQQGTAGIRRAGRPPLMRPSSSQHGTVDRPPLMRPSSSQHGTVGRPPKNPASLPNHSFRHSVEVDPASSSDHTGLDSHDTPPMGEALAEVLKKIRACTKGFEYSIRSSKRAIQSDGTACLRRYLYCTVSGCPARKSVDFSLSSPCTVIRVLRHGQHNHVSPRLGMKKPLAGSSPHRIKSSFSMANDAAWRIDSKLTPHWRKVQKYRSMRVLVSAL</sequence>
<accession>A0A250WS76</accession>
<dbReference type="PROSITE" id="PS50811">
    <property type="entry name" value="WRKY"/>
    <property type="match status" value="1"/>
</dbReference>
<protein>
    <recommendedName>
        <fullName evidence="7">WRKY domain-containing protein</fullName>
    </recommendedName>
</protein>
<evidence type="ECO:0000313" key="9">
    <source>
        <dbReference type="Proteomes" id="UP000232323"/>
    </source>
</evidence>
<comment type="subcellular location">
    <subcellularLocation>
        <location evidence="1">Nucleus</location>
    </subcellularLocation>
</comment>
<dbReference type="EMBL" id="BEGY01000004">
    <property type="protein sequence ID" value="GAX73522.1"/>
    <property type="molecule type" value="Genomic_DNA"/>
</dbReference>
<comment type="caution">
    <text evidence="8">The sequence shown here is derived from an EMBL/GenBank/DDBJ whole genome shotgun (WGS) entry which is preliminary data.</text>
</comment>
<feature type="domain" description="WRKY" evidence="7">
    <location>
        <begin position="587"/>
        <end position="632"/>
    </location>
</feature>
<dbReference type="GO" id="GO:0043565">
    <property type="term" value="F:sequence-specific DNA binding"/>
    <property type="evidence" value="ECO:0007669"/>
    <property type="project" value="InterPro"/>
</dbReference>
<feature type="compositionally biased region" description="Basic and acidic residues" evidence="6">
    <location>
        <begin position="178"/>
        <end position="187"/>
    </location>
</feature>
<reference evidence="8 9" key="1">
    <citation type="submission" date="2017-08" db="EMBL/GenBank/DDBJ databases">
        <title>Acidophilic green algal genome provides insights into adaptation to an acidic environment.</title>
        <authorList>
            <person name="Hirooka S."/>
            <person name="Hirose Y."/>
            <person name="Kanesaki Y."/>
            <person name="Higuchi S."/>
            <person name="Fujiwara T."/>
            <person name="Onuma R."/>
            <person name="Era A."/>
            <person name="Ohbayashi R."/>
            <person name="Uzuka A."/>
            <person name="Nozaki H."/>
            <person name="Yoshikawa H."/>
            <person name="Miyagishima S.Y."/>
        </authorList>
    </citation>
    <scope>NUCLEOTIDE SEQUENCE [LARGE SCALE GENOMIC DNA]</scope>
    <source>
        <strain evidence="8 9">NIES-2499</strain>
    </source>
</reference>
<dbReference type="InterPro" id="IPR036576">
    <property type="entry name" value="WRKY_dom_sf"/>
</dbReference>
<evidence type="ECO:0000313" key="8">
    <source>
        <dbReference type="EMBL" id="GAX73522.1"/>
    </source>
</evidence>
<dbReference type="Pfam" id="PF03106">
    <property type="entry name" value="WRKY"/>
    <property type="match status" value="1"/>
</dbReference>
<feature type="region of interest" description="Disordered" evidence="6">
    <location>
        <begin position="139"/>
        <end position="196"/>
    </location>
</feature>
<dbReference type="AlphaFoldDB" id="A0A250WS76"/>
<evidence type="ECO:0000256" key="4">
    <source>
        <dbReference type="ARBA" id="ARBA00023163"/>
    </source>
</evidence>